<dbReference type="Pfam" id="PF12883">
    <property type="entry name" value="DUF3828"/>
    <property type="match status" value="1"/>
</dbReference>
<dbReference type="Gene3D" id="3.10.450.50">
    <property type="match status" value="1"/>
</dbReference>
<keyword evidence="4" id="KW-1185">Reference proteome</keyword>
<sequence>MNASHPLAAAAFGLALLAAAPAQAQFATPEEAVKQLYALYGTGKTDLMGLPNEPKVLRRYFVPAVVQGYQKAELIDADFFVQGQDFELSDVTVAPAMVTGDKATIAVDLKNMGQPLHLDFELAKGKDGWRIADARTPKGDTLRKMLARSR</sequence>
<protein>
    <recommendedName>
        <fullName evidence="2">DUF3828 domain-containing protein</fullName>
    </recommendedName>
</protein>
<feature type="domain" description="DUF3828" evidence="2">
    <location>
        <begin position="29"/>
        <end position="135"/>
    </location>
</feature>
<evidence type="ECO:0000313" key="4">
    <source>
        <dbReference type="Proteomes" id="UP000248863"/>
    </source>
</evidence>
<name>A0A327KJK3_9BRAD</name>
<dbReference type="EMBL" id="NPEU01000130">
    <property type="protein sequence ID" value="RAI38351.1"/>
    <property type="molecule type" value="Genomic_DNA"/>
</dbReference>
<accession>A0A327KJK3</accession>
<keyword evidence="1" id="KW-0732">Signal</keyword>
<dbReference type="AlphaFoldDB" id="A0A327KJK3"/>
<evidence type="ECO:0000259" key="2">
    <source>
        <dbReference type="Pfam" id="PF12883"/>
    </source>
</evidence>
<dbReference type="InterPro" id="IPR024289">
    <property type="entry name" value="DUF3828"/>
</dbReference>
<comment type="caution">
    <text evidence="3">The sequence shown here is derived from an EMBL/GenBank/DDBJ whole genome shotgun (WGS) entry which is preliminary data.</text>
</comment>
<dbReference type="OrthoDB" id="7705852at2"/>
<feature type="chain" id="PRO_5016300405" description="DUF3828 domain-containing protein" evidence="1">
    <location>
        <begin position="25"/>
        <end position="150"/>
    </location>
</feature>
<proteinExistence type="predicted"/>
<reference evidence="3 4" key="1">
    <citation type="submission" date="2017-07" db="EMBL/GenBank/DDBJ databases">
        <title>Draft Genome Sequences of Select Purple Nonsulfur Bacteria.</title>
        <authorList>
            <person name="Lasarre B."/>
            <person name="Mckinlay J.B."/>
        </authorList>
    </citation>
    <scope>NUCLEOTIDE SEQUENCE [LARGE SCALE GENOMIC DNA]</scope>
    <source>
        <strain evidence="3 4">DSM 11907</strain>
    </source>
</reference>
<evidence type="ECO:0000313" key="3">
    <source>
        <dbReference type="EMBL" id="RAI38351.1"/>
    </source>
</evidence>
<dbReference type="Proteomes" id="UP000248863">
    <property type="component" value="Unassembled WGS sequence"/>
</dbReference>
<feature type="signal peptide" evidence="1">
    <location>
        <begin position="1"/>
        <end position="24"/>
    </location>
</feature>
<dbReference type="RefSeq" id="WP_111357588.1">
    <property type="nucleotide sequence ID" value="NZ_NHSK01000054.1"/>
</dbReference>
<evidence type="ECO:0000256" key="1">
    <source>
        <dbReference type="SAM" id="SignalP"/>
    </source>
</evidence>
<gene>
    <name evidence="3" type="ORF">CH338_12965</name>
</gene>
<organism evidence="3 4">
    <name type="scientific">Rhodoplanes elegans</name>
    <dbReference type="NCBI Taxonomy" id="29408"/>
    <lineage>
        <taxon>Bacteria</taxon>
        <taxon>Pseudomonadati</taxon>
        <taxon>Pseudomonadota</taxon>
        <taxon>Alphaproteobacteria</taxon>
        <taxon>Hyphomicrobiales</taxon>
        <taxon>Nitrobacteraceae</taxon>
        <taxon>Rhodoplanes</taxon>
    </lineage>
</organism>